<feature type="transmembrane region" description="Helical" evidence="7">
    <location>
        <begin position="20"/>
        <end position="46"/>
    </location>
</feature>
<evidence type="ECO:0000256" key="2">
    <source>
        <dbReference type="ARBA" id="ARBA00008017"/>
    </source>
</evidence>
<dbReference type="PANTHER" id="PTHR30221">
    <property type="entry name" value="SMALL-CONDUCTANCE MECHANOSENSITIVE CHANNEL"/>
    <property type="match status" value="1"/>
</dbReference>
<keyword evidence="6 7" id="KW-0472">Membrane</keyword>
<evidence type="ECO:0000256" key="1">
    <source>
        <dbReference type="ARBA" id="ARBA00004651"/>
    </source>
</evidence>
<dbReference type="InterPro" id="IPR049278">
    <property type="entry name" value="MS_channel_C"/>
</dbReference>
<feature type="domain" description="Mechanosensitive ion channel MscS C-terminal" evidence="9">
    <location>
        <begin position="184"/>
        <end position="267"/>
    </location>
</feature>
<accession>A0ABW1YHQ8</accession>
<dbReference type="InterPro" id="IPR006686">
    <property type="entry name" value="MscS_channel_CS"/>
</dbReference>
<dbReference type="SUPFAM" id="SSF50182">
    <property type="entry name" value="Sm-like ribonucleoproteins"/>
    <property type="match status" value="1"/>
</dbReference>
<organism evidence="10 11">
    <name type="scientific">Deinococcus lacus</name>
    <dbReference type="NCBI Taxonomy" id="392561"/>
    <lineage>
        <taxon>Bacteria</taxon>
        <taxon>Thermotogati</taxon>
        <taxon>Deinococcota</taxon>
        <taxon>Deinococci</taxon>
        <taxon>Deinococcales</taxon>
        <taxon>Deinococcaceae</taxon>
        <taxon>Deinococcus</taxon>
    </lineage>
</organism>
<keyword evidence="5 7" id="KW-1133">Transmembrane helix</keyword>
<dbReference type="Gene3D" id="2.30.30.60">
    <property type="match status" value="1"/>
</dbReference>
<dbReference type="RefSeq" id="WP_380084120.1">
    <property type="nucleotide sequence ID" value="NZ_JBHSWD010000003.1"/>
</dbReference>
<evidence type="ECO:0000313" key="10">
    <source>
        <dbReference type="EMBL" id="MFC6593003.1"/>
    </source>
</evidence>
<dbReference type="SUPFAM" id="SSF82689">
    <property type="entry name" value="Mechanosensitive channel protein MscS (YggB), C-terminal domain"/>
    <property type="match status" value="1"/>
</dbReference>
<evidence type="ECO:0000256" key="5">
    <source>
        <dbReference type="ARBA" id="ARBA00022989"/>
    </source>
</evidence>
<dbReference type="InterPro" id="IPR010920">
    <property type="entry name" value="LSM_dom_sf"/>
</dbReference>
<evidence type="ECO:0000256" key="6">
    <source>
        <dbReference type="ARBA" id="ARBA00023136"/>
    </source>
</evidence>
<comment type="similarity">
    <text evidence="2">Belongs to the MscS (TC 1.A.23) family.</text>
</comment>
<dbReference type="PROSITE" id="PS01246">
    <property type="entry name" value="UPF0003"/>
    <property type="match status" value="1"/>
</dbReference>
<gene>
    <name evidence="10" type="ORF">ACFP81_13985</name>
</gene>
<comment type="caution">
    <text evidence="10">The sequence shown here is derived from an EMBL/GenBank/DDBJ whole genome shotgun (WGS) entry which is preliminary data.</text>
</comment>
<dbReference type="Gene3D" id="1.10.287.1260">
    <property type="match status" value="1"/>
</dbReference>
<keyword evidence="4 7" id="KW-0812">Transmembrane</keyword>
<evidence type="ECO:0000259" key="8">
    <source>
        <dbReference type="Pfam" id="PF00924"/>
    </source>
</evidence>
<evidence type="ECO:0000256" key="4">
    <source>
        <dbReference type="ARBA" id="ARBA00022692"/>
    </source>
</evidence>
<dbReference type="InterPro" id="IPR011066">
    <property type="entry name" value="MscS_channel_C_sf"/>
</dbReference>
<keyword evidence="11" id="KW-1185">Reference proteome</keyword>
<feature type="transmembrane region" description="Helical" evidence="7">
    <location>
        <begin position="67"/>
        <end position="85"/>
    </location>
</feature>
<evidence type="ECO:0000313" key="11">
    <source>
        <dbReference type="Proteomes" id="UP001596297"/>
    </source>
</evidence>
<dbReference type="InterPro" id="IPR045275">
    <property type="entry name" value="MscS_archaea/bacteria_type"/>
</dbReference>
<reference evidence="11" key="1">
    <citation type="journal article" date="2019" name="Int. J. Syst. Evol. Microbiol.">
        <title>The Global Catalogue of Microorganisms (GCM) 10K type strain sequencing project: providing services to taxonomists for standard genome sequencing and annotation.</title>
        <authorList>
            <consortium name="The Broad Institute Genomics Platform"/>
            <consortium name="The Broad Institute Genome Sequencing Center for Infectious Disease"/>
            <person name="Wu L."/>
            <person name="Ma J."/>
        </authorList>
    </citation>
    <scope>NUCLEOTIDE SEQUENCE [LARGE SCALE GENOMIC DNA]</scope>
    <source>
        <strain evidence="11">CGMCC 1.15772</strain>
    </source>
</reference>
<sequence length="287" mass="30383">MQTALTLAWERFLEMGHSAAAALPAVAVALLVFFAFWSAAGVLKLAVRRVVLRTGQPDHVALIFGRLARWGLLTFGLLVAVTIVFPSLNAQTLLSTLGIGGVAIGFAFRDIFTNLLSGLILLVTQPFRIGDQIVTGTAEGTVEDIQMRATILRTADNRRILVPNAELFTGRVTVNTAYARARASFSFLIPHTADVEQALNIIQKTLLGLGGIEQDPAPSVIVTEINGDGVVVSVRYWVQPPSRGELAVTTSAVILAVAEALKAAGISLGTGLSVSLTSEGSQAQQLK</sequence>
<dbReference type="InterPro" id="IPR006685">
    <property type="entry name" value="MscS_channel_2nd"/>
</dbReference>
<keyword evidence="3" id="KW-1003">Cell membrane</keyword>
<dbReference type="InterPro" id="IPR023408">
    <property type="entry name" value="MscS_beta-dom_sf"/>
</dbReference>
<comment type="subcellular location">
    <subcellularLocation>
        <location evidence="1">Cell membrane</location>
        <topology evidence="1">Multi-pass membrane protein</topology>
    </subcellularLocation>
</comment>
<dbReference type="Pfam" id="PF00924">
    <property type="entry name" value="MS_channel_2nd"/>
    <property type="match status" value="1"/>
</dbReference>
<name>A0ABW1YHQ8_9DEIO</name>
<dbReference type="SUPFAM" id="SSF82861">
    <property type="entry name" value="Mechanosensitive channel protein MscS (YggB), transmembrane region"/>
    <property type="match status" value="1"/>
</dbReference>
<dbReference type="Proteomes" id="UP001596297">
    <property type="component" value="Unassembled WGS sequence"/>
</dbReference>
<dbReference type="PANTHER" id="PTHR30221:SF1">
    <property type="entry name" value="SMALL-CONDUCTANCE MECHANOSENSITIVE CHANNEL"/>
    <property type="match status" value="1"/>
</dbReference>
<dbReference type="Pfam" id="PF21082">
    <property type="entry name" value="MS_channel_3rd"/>
    <property type="match status" value="1"/>
</dbReference>
<evidence type="ECO:0000259" key="9">
    <source>
        <dbReference type="Pfam" id="PF21082"/>
    </source>
</evidence>
<dbReference type="Gene3D" id="3.30.70.100">
    <property type="match status" value="1"/>
</dbReference>
<feature type="domain" description="Mechanosensitive ion channel MscS" evidence="8">
    <location>
        <begin position="110"/>
        <end position="172"/>
    </location>
</feature>
<protein>
    <submittedName>
        <fullName evidence="10">Mechanosensitive ion channel family protein</fullName>
    </submittedName>
</protein>
<feature type="transmembrane region" description="Helical" evidence="7">
    <location>
        <begin position="97"/>
        <end position="123"/>
    </location>
</feature>
<dbReference type="EMBL" id="JBHSWD010000003">
    <property type="protein sequence ID" value="MFC6593003.1"/>
    <property type="molecule type" value="Genomic_DNA"/>
</dbReference>
<proteinExistence type="inferred from homology"/>
<dbReference type="InterPro" id="IPR011014">
    <property type="entry name" value="MscS_channel_TM-2"/>
</dbReference>
<evidence type="ECO:0000256" key="3">
    <source>
        <dbReference type="ARBA" id="ARBA00022475"/>
    </source>
</evidence>
<evidence type="ECO:0000256" key="7">
    <source>
        <dbReference type="SAM" id="Phobius"/>
    </source>
</evidence>